<dbReference type="InterPro" id="IPR052711">
    <property type="entry name" value="Zinc_ADH-like"/>
</dbReference>
<dbReference type="GO" id="GO:0016491">
    <property type="term" value="F:oxidoreductase activity"/>
    <property type="evidence" value="ECO:0007669"/>
    <property type="project" value="InterPro"/>
</dbReference>
<dbReference type="SUPFAM" id="SSF50129">
    <property type="entry name" value="GroES-like"/>
    <property type="match status" value="1"/>
</dbReference>
<sequence>MSQSVIRVNGPRNSVRNLKDFKEEIPVPSKHEVLVKVHSVSINYRDIGVANSAYPFPVKDNVIPCSDAAGVVVAVGEGVKSHSKGDRVISTFDPTNLYGQQMDWLNGHGGPVDGVLREYFTIPAAAAVKLPENSPQSFSEWSTLVCTGVTAWNALYALTPLKPGQIVLALGTGGVSITGLLFAKAAGCTTIITSSSDEKLNAVKSKFGFDYTVNYKTNPEWSKEVLRLTNGEGVDYVLENGGSGTIAESINSVKMGGNVSVIGFLSQANEMPDVATLALAKGAVVRGVVVGSTQLLQEVVRFVARKGIRLPVEKEFGFSAEETSKAYEYVLSGSHIGKVCIKVSE</sequence>
<dbReference type="Proteomes" id="UP000234275">
    <property type="component" value="Unassembled WGS sequence"/>
</dbReference>
<dbReference type="CDD" id="cd08276">
    <property type="entry name" value="MDR7"/>
    <property type="match status" value="1"/>
</dbReference>
<dbReference type="VEuPathDB" id="FungiDB:P170DRAFT_476367"/>
<name>A0A2I2G484_9EURO</name>
<dbReference type="Gene3D" id="3.90.180.10">
    <property type="entry name" value="Medium-chain alcohol dehydrogenases, catalytic domain"/>
    <property type="match status" value="1"/>
</dbReference>
<dbReference type="GeneID" id="36561042"/>
<dbReference type="AlphaFoldDB" id="A0A2I2G484"/>
<dbReference type="Pfam" id="PF08240">
    <property type="entry name" value="ADH_N"/>
    <property type="match status" value="1"/>
</dbReference>
<dbReference type="OrthoDB" id="3509362at2759"/>
<protein>
    <submittedName>
        <fullName evidence="2">NAD(P)-binding protein</fullName>
    </submittedName>
</protein>
<proteinExistence type="predicted"/>
<dbReference type="EMBL" id="MSFO01000005">
    <property type="protein sequence ID" value="PLB47687.1"/>
    <property type="molecule type" value="Genomic_DNA"/>
</dbReference>
<reference evidence="2 3" key="1">
    <citation type="submission" date="2016-12" db="EMBL/GenBank/DDBJ databases">
        <title>The genomes of Aspergillus section Nigri reveals drivers in fungal speciation.</title>
        <authorList>
            <consortium name="DOE Joint Genome Institute"/>
            <person name="Vesth T.C."/>
            <person name="Nybo J."/>
            <person name="Theobald S."/>
            <person name="Brandl J."/>
            <person name="Frisvad J.C."/>
            <person name="Nielsen K.F."/>
            <person name="Lyhne E.K."/>
            <person name="Kogle M.E."/>
            <person name="Kuo A."/>
            <person name="Riley R."/>
            <person name="Clum A."/>
            <person name="Nolan M."/>
            <person name="Lipzen A."/>
            <person name="Salamov A."/>
            <person name="Henrissat B."/>
            <person name="Wiebenga A."/>
            <person name="De Vries R.P."/>
            <person name="Grigoriev I.V."/>
            <person name="Mortensen U.H."/>
            <person name="Andersen M.R."/>
            <person name="Baker S.E."/>
        </authorList>
    </citation>
    <scope>NUCLEOTIDE SEQUENCE [LARGE SCALE GENOMIC DNA]</scope>
    <source>
        <strain evidence="2 3">IBT 23096</strain>
    </source>
</reference>
<dbReference type="Gene3D" id="3.40.50.720">
    <property type="entry name" value="NAD(P)-binding Rossmann-like Domain"/>
    <property type="match status" value="1"/>
</dbReference>
<dbReference type="PANTHER" id="PTHR45033:SF2">
    <property type="entry name" value="ZINC-TYPE ALCOHOL DEHYDROGENASE-LIKE PROTEIN C1773.06C"/>
    <property type="match status" value="1"/>
</dbReference>
<evidence type="ECO:0000313" key="3">
    <source>
        <dbReference type="Proteomes" id="UP000234275"/>
    </source>
</evidence>
<evidence type="ECO:0000259" key="1">
    <source>
        <dbReference type="SMART" id="SM00829"/>
    </source>
</evidence>
<organism evidence="2 3">
    <name type="scientific">Aspergillus steynii IBT 23096</name>
    <dbReference type="NCBI Taxonomy" id="1392250"/>
    <lineage>
        <taxon>Eukaryota</taxon>
        <taxon>Fungi</taxon>
        <taxon>Dikarya</taxon>
        <taxon>Ascomycota</taxon>
        <taxon>Pezizomycotina</taxon>
        <taxon>Eurotiomycetes</taxon>
        <taxon>Eurotiomycetidae</taxon>
        <taxon>Eurotiales</taxon>
        <taxon>Aspergillaceae</taxon>
        <taxon>Aspergillus</taxon>
        <taxon>Aspergillus subgen. Circumdati</taxon>
    </lineage>
</organism>
<dbReference type="SUPFAM" id="SSF51735">
    <property type="entry name" value="NAD(P)-binding Rossmann-fold domains"/>
    <property type="match status" value="1"/>
</dbReference>
<accession>A0A2I2G484</accession>
<comment type="caution">
    <text evidence="2">The sequence shown here is derived from an EMBL/GenBank/DDBJ whole genome shotgun (WGS) entry which is preliminary data.</text>
</comment>
<dbReference type="RefSeq" id="XP_024702989.1">
    <property type="nucleotide sequence ID" value="XM_024853344.1"/>
</dbReference>
<dbReference type="InterPro" id="IPR011032">
    <property type="entry name" value="GroES-like_sf"/>
</dbReference>
<feature type="domain" description="Enoyl reductase (ER)" evidence="1">
    <location>
        <begin position="10"/>
        <end position="341"/>
    </location>
</feature>
<dbReference type="InterPro" id="IPR013154">
    <property type="entry name" value="ADH-like_N"/>
</dbReference>
<dbReference type="STRING" id="1392250.A0A2I2G484"/>
<evidence type="ECO:0000313" key="2">
    <source>
        <dbReference type="EMBL" id="PLB47687.1"/>
    </source>
</evidence>
<gene>
    <name evidence="2" type="ORF">P170DRAFT_476367</name>
</gene>
<dbReference type="InterPro" id="IPR036291">
    <property type="entry name" value="NAD(P)-bd_dom_sf"/>
</dbReference>
<keyword evidence="3" id="KW-1185">Reference proteome</keyword>
<dbReference type="SMART" id="SM00829">
    <property type="entry name" value="PKS_ER"/>
    <property type="match status" value="1"/>
</dbReference>
<dbReference type="PANTHER" id="PTHR45033">
    <property type="match status" value="1"/>
</dbReference>
<dbReference type="Pfam" id="PF00107">
    <property type="entry name" value="ADH_zinc_N"/>
    <property type="match status" value="1"/>
</dbReference>
<dbReference type="InterPro" id="IPR020843">
    <property type="entry name" value="ER"/>
</dbReference>
<dbReference type="InterPro" id="IPR013149">
    <property type="entry name" value="ADH-like_C"/>
</dbReference>